<dbReference type="PANTHER" id="PTHR31471:SF52">
    <property type="entry name" value="F12A21.28"/>
    <property type="match status" value="1"/>
</dbReference>
<keyword evidence="6" id="KW-1185">Reference proteome</keyword>
<protein>
    <recommendedName>
        <fullName evidence="4">Remorin C-terminal domain-containing protein</fullName>
    </recommendedName>
</protein>
<evidence type="ECO:0000313" key="6">
    <source>
        <dbReference type="Proteomes" id="UP000636800"/>
    </source>
</evidence>
<comment type="similarity">
    <text evidence="1">Belongs to the remorin family.</text>
</comment>
<dbReference type="EMBL" id="JADCNL010000001">
    <property type="protein sequence ID" value="KAG0496554.1"/>
    <property type="molecule type" value="Genomic_DNA"/>
</dbReference>
<evidence type="ECO:0000256" key="1">
    <source>
        <dbReference type="ARBA" id="ARBA00005711"/>
    </source>
</evidence>
<evidence type="ECO:0000256" key="2">
    <source>
        <dbReference type="SAM" id="Coils"/>
    </source>
</evidence>
<reference evidence="5 6" key="1">
    <citation type="journal article" date="2020" name="Nat. Food">
        <title>A phased Vanilla planifolia genome enables genetic improvement of flavour and production.</title>
        <authorList>
            <person name="Hasing T."/>
            <person name="Tang H."/>
            <person name="Brym M."/>
            <person name="Khazi F."/>
            <person name="Huang T."/>
            <person name="Chambers A.H."/>
        </authorList>
    </citation>
    <scope>NUCLEOTIDE SEQUENCE [LARGE SCALE GENOMIC DNA]</scope>
    <source>
        <tissue evidence="5">Leaf</tissue>
    </source>
</reference>
<accession>A0A835VDD2</accession>
<gene>
    <name evidence="5" type="ORF">HPP92_001245</name>
</gene>
<keyword evidence="2" id="KW-0175">Coiled coil</keyword>
<evidence type="ECO:0000313" key="5">
    <source>
        <dbReference type="EMBL" id="KAG0496554.1"/>
    </source>
</evidence>
<dbReference type="Proteomes" id="UP000636800">
    <property type="component" value="Chromosome 1"/>
</dbReference>
<feature type="domain" description="Remorin C-terminal" evidence="4">
    <location>
        <begin position="254"/>
        <end position="357"/>
    </location>
</feature>
<feature type="compositionally biased region" description="Polar residues" evidence="3">
    <location>
        <begin position="171"/>
        <end position="201"/>
    </location>
</feature>
<dbReference type="Pfam" id="PF03763">
    <property type="entry name" value="Remorin_C"/>
    <property type="match status" value="1"/>
</dbReference>
<dbReference type="PANTHER" id="PTHR31471">
    <property type="entry name" value="OS02G0116800 PROTEIN"/>
    <property type="match status" value="1"/>
</dbReference>
<feature type="region of interest" description="Disordered" evidence="3">
    <location>
        <begin position="1"/>
        <end position="101"/>
    </location>
</feature>
<feature type="region of interest" description="Disordered" evidence="3">
    <location>
        <begin position="155"/>
        <end position="201"/>
    </location>
</feature>
<proteinExistence type="inferred from homology"/>
<comment type="caution">
    <text evidence="5">The sequence shown here is derived from an EMBL/GenBank/DDBJ whole genome shotgun (WGS) entry which is preliminary data.</text>
</comment>
<feature type="compositionally biased region" description="Polar residues" evidence="3">
    <location>
        <begin position="89"/>
        <end position="100"/>
    </location>
</feature>
<evidence type="ECO:0000259" key="4">
    <source>
        <dbReference type="Pfam" id="PF03763"/>
    </source>
</evidence>
<name>A0A835VDD2_VANPL</name>
<dbReference type="OrthoDB" id="428159at2759"/>
<feature type="coiled-coil region" evidence="2">
    <location>
        <begin position="283"/>
        <end position="341"/>
    </location>
</feature>
<dbReference type="AlphaFoldDB" id="A0A835VDD2"/>
<organism evidence="5 6">
    <name type="scientific">Vanilla planifolia</name>
    <name type="common">Vanilla</name>
    <dbReference type="NCBI Taxonomy" id="51239"/>
    <lineage>
        <taxon>Eukaryota</taxon>
        <taxon>Viridiplantae</taxon>
        <taxon>Streptophyta</taxon>
        <taxon>Embryophyta</taxon>
        <taxon>Tracheophyta</taxon>
        <taxon>Spermatophyta</taxon>
        <taxon>Magnoliopsida</taxon>
        <taxon>Liliopsida</taxon>
        <taxon>Asparagales</taxon>
        <taxon>Orchidaceae</taxon>
        <taxon>Vanilloideae</taxon>
        <taxon>Vanilleae</taxon>
        <taxon>Vanilla</taxon>
    </lineage>
</organism>
<sequence length="368" mass="40497">MRSVDEKICYNHSSSVEHHGPVSFEFPKGKGSNKGSHHSKAFGSRSKPTPSKWDDAQKWLSGFSNGGADAHSKSKPRNSNAEDRGLLHSASQRGRDSCSSADVGLEEDLALGNAIQDEGETKKIDCSNSFWRIDKPVVDSPLDVKSISLRDVGTEMTPIASQEPSRAATPIRSTTPVMASPISSRSSTPGRCRQTGNSIESYQPGVKNLERKNEAVVFGATSGSGWSVIGEGAAPGHKVVDEKDSDQTNHKNSLESQAVAWDEAERAKYMARYKREEVKIQAWENHEKRKAEMEMKRMEVKAERMKCRAQEKLASKLATARRIAEEKRANAEAKLNESAEKTAEKADYIRRTGHLPSSLRFKLPSLCG</sequence>
<feature type="compositionally biased region" description="Basic and acidic residues" evidence="3">
    <location>
        <begin position="1"/>
        <end position="20"/>
    </location>
</feature>
<evidence type="ECO:0000256" key="3">
    <source>
        <dbReference type="SAM" id="MobiDB-lite"/>
    </source>
</evidence>
<dbReference type="InterPro" id="IPR005516">
    <property type="entry name" value="Remorin_C"/>
</dbReference>